<organism evidence="2 3">
    <name type="scientific">Calocera viscosa (strain TUFC12733)</name>
    <dbReference type="NCBI Taxonomy" id="1330018"/>
    <lineage>
        <taxon>Eukaryota</taxon>
        <taxon>Fungi</taxon>
        <taxon>Dikarya</taxon>
        <taxon>Basidiomycota</taxon>
        <taxon>Agaricomycotina</taxon>
        <taxon>Dacrymycetes</taxon>
        <taxon>Dacrymycetales</taxon>
        <taxon>Dacrymycetaceae</taxon>
        <taxon>Calocera</taxon>
    </lineage>
</organism>
<evidence type="ECO:0000256" key="1">
    <source>
        <dbReference type="SAM" id="MobiDB-lite"/>
    </source>
</evidence>
<accession>A0A167H9R2</accession>
<dbReference type="Proteomes" id="UP000076738">
    <property type="component" value="Unassembled WGS sequence"/>
</dbReference>
<reference evidence="2 3" key="1">
    <citation type="journal article" date="2016" name="Mol. Biol. Evol.">
        <title>Comparative Genomics of Early-Diverging Mushroom-Forming Fungi Provides Insights into the Origins of Lignocellulose Decay Capabilities.</title>
        <authorList>
            <person name="Nagy L.G."/>
            <person name="Riley R."/>
            <person name="Tritt A."/>
            <person name="Adam C."/>
            <person name="Daum C."/>
            <person name="Floudas D."/>
            <person name="Sun H."/>
            <person name="Yadav J.S."/>
            <person name="Pangilinan J."/>
            <person name="Larsson K.H."/>
            <person name="Matsuura K."/>
            <person name="Barry K."/>
            <person name="Labutti K."/>
            <person name="Kuo R."/>
            <person name="Ohm R.A."/>
            <person name="Bhattacharya S.S."/>
            <person name="Shirouzu T."/>
            <person name="Yoshinaga Y."/>
            <person name="Martin F.M."/>
            <person name="Grigoriev I.V."/>
            <person name="Hibbett D.S."/>
        </authorList>
    </citation>
    <scope>NUCLEOTIDE SEQUENCE [LARGE SCALE GENOMIC DNA]</scope>
    <source>
        <strain evidence="2 3">TUFC12733</strain>
    </source>
</reference>
<proteinExistence type="predicted"/>
<protein>
    <submittedName>
        <fullName evidence="2">Uncharacterized protein</fullName>
    </submittedName>
</protein>
<feature type="region of interest" description="Disordered" evidence="1">
    <location>
        <begin position="45"/>
        <end position="71"/>
    </location>
</feature>
<gene>
    <name evidence="2" type="ORF">CALVIDRAFT_530882</name>
</gene>
<sequence>MDNFAPTSSPLSGSTRTAVLSTIQTSSSELIQSYMAYLNYTLQSSEEEEQASPTPVNRKSKRLAQAPPDTETVKIASHTAAKVVEHCLTLPSLWPIPKESTAVVLDLSGQSAPLNAEGNPLTIDAWLCQEDQNSCSKHWEMNLEKCQSLFEAQEIQRQLEPSSAKAVVVKEAYSSCQR</sequence>
<name>A0A167H9R2_CALVF</name>
<evidence type="ECO:0000313" key="2">
    <source>
        <dbReference type="EMBL" id="KZO91394.1"/>
    </source>
</evidence>
<evidence type="ECO:0000313" key="3">
    <source>
        <dbReference type="Proteomes" id="UP000076738"/>
    </source>
</evidence>
<dbReference type="EMBL" id="KV417324">
    <property type="protein sequence ID" value="KZO91394.1"/>
    <property type="molecule type" value="Genomic_DNA"/>
</dbReference>
<dbReference type="OrthoDB" id="3267672at2759"/>
<dbReference type="AlphaFoldDB" id="A0A167H9R2"/>
<keyword evidence="3" id="KW-1185">Reference proteome</keyword>